<organism evidence="3 4">
    <name type="scientific">Corynebacterium pseudogenitalium ATCC 33035</name>
    <dbReference type="NCBI Taxonomy" id="525264"/>
    <lineage>
        <taxon>Bacteria</taxon>
        <taxon>Bacillati</taxon>
        <taxon>Actinomycetota</taxon>
        <taxon>Actinomycetes</taxon>
        <taxon>Mycobacteriales</taxon>
        <taxon>Corynebacteriaceae</taxon>
        <taxon>Corynebacterium</taxon>
    </lineage>
</organism>
<dbReference type="HOGENOM" id="CLU_016297_0_0_11"/>
<dbReference type="AlphaFoldDB" id="E2S656"/>
<evidence type="ECO:0000313" key="3">
    <source>
        <dbReference type="EMBL" id="EFQ79498.1"/>
    </source>
</evidence>
<dbReference type="eggNOG" id="COG4529">
    <property type="taxonomic scope" value="Bacteria"/>
</dbReference>
<dbReference type="PANTHER" id="PTHR40254:SF1">
    <property type="entry name" value="BLR0577 PROTEIN"/>
    <property type="match status" value="1"/>
</dbReference>
<keyword evidence="4" id="KW-1185">Reference proteome</keyword>
<evidence type="ECO:0000313" key="4">
    <source>
        <dbReference type="Proteomes" id="UP000003020"/>
    </source>
</evidence>
<dbReference type="PANTHER" id="PTHR40254">
    <property type="entry name" value="BLR0577 PROTEIN"/>
    <property type="match status" value="1"/>
</dbReference>
<dbReference type="SUPFAM" id="SSF51905">
    <property type="entry name" value="FAD/NAD(P)-binding domain"/>
    <property type="match status" value="1"/>
</dbReference>
<dbReference type="Proteomes" id="UP000003020">
    <property type="component" value="Unassembled WGS sequence"/>
</dbReference>
<evidence type="ECO:0000256" key="1">
    <source>
        <dbReference type="SAM" id="MobiDB-lite"/>
    </source>
</evidence>
<reference evidence="3 4" key="1">
    <citation type="submission" date="2010-08" db="EMBL/GenBank/DDBJ databases">
        <authorList>
            <person name="Muzny D."/>
            <person name="Qin X."/>
            <person name="Buhay C."/>
            <person name="Dugan-Rocha S."/>
            <person name="Ding Y."/>
            <person name="Chen G."/>
            <person name="Hawes A."/>
            <person name="Holder M."/>
            <person name="Jhangiani S."/>
            <person name="Johnson A."/>
            <person name="Khan Z."/>
            <person name="Li Z."/>
            <person name="Liu W."/>
            <person name="Liu X."/>
            <person name="Perez L."/>
            <person name="Shen H."/>
            <person name="Wang Q."/>
            <person name="Watt J."/>
            <person name="Xi L."/>
            <person name="Xin Y."/>
            <person name="Zhou J."/>
            <person name="Deng J."/>
            <person name="Jiang H."/>
            <person name="Liu Y."/>
            <person name="Qu J."/>
            <person name="Song X.-Z."/>
            <person name="Zhang L."/>
            <person name="Villasana D."/>
            <person name="Johnson A."/>
            <person name="Liu J."/>
            <person name="Liyanage D."/>
            <person name="Lorensuhewa L."/>
            <person name="Robinson T."/>
            <person name="Song A."/>
            <person name="Song B.-B."/>
            <person name="Dinh H."/>
            <person name="Thornton R."/>
            <person name="Coyle M."/>
            <person name="Francisco L."/>
            <person name="Jackson L."/>
            <person name="Javaid M."/>
            <person name="Korchina V."/>
            <person name="Kovar C."/>
            <person name="Mata R."/>
            <person name="Mathew T."/>
            <person name="Ngo R."/>
            <person name="Nguyen L."/>
            <person name="Nguyen N."/>
            <person name="Okwuonu G."/>
            <person name="Ongeri F."/>
            <person name="Pham C."/>
            <person name="Simmons D."/>
            <person name="Wilczek-Boney K."/>
            <person name="Hale W."/>
            <person name="Jakkamsetti A."/>
            <person name="Pham P."/>
            <person name="Ruth R."/>
            <person name="San Lucas F."/>
            <person name="Warren J."/>
            <person name="Zhang J."/>
            <person name="Zhao Z."/>
            <person name="Zhou C."/>
            <person name="Zhu D."/>
            <person name="Lee S."/>
            <person name="Bess C."/>
            <person name="Blankenburg K."/>
            <person name="Forbes L."/>
            <person name="Fu Q."/>
            <person name="Gubbala S."/>
            <person name="Hirani K."/>
            <person name="Jayaseelan J.C."/>
            <person name="Lara F."/>
            <person name="Munidasa M."/>
            <person name="Palculict T."/>
            <person name="Patil S."/>
            <person name="Pu L.-L."/>
            <person name="Saada N."/>
            <person name="Tang L."/>
            <person name="Weissenberger G."/>
            <person name="Zhu Y."/>
            <person name="Hemphill L."/>
            <person name="Shang Y."/>
            <person name="Youmans B."/>
            <person name="Ayvaz T."/>
            <person name="Ross M."/>
            <person name="Santibanez J."/>
            <person name="Aqrawi P."/>
            <person name="Gross S."/>
            <person name="Joshi V."/>
            <person name="Fowler G."/>
            <person name="Nazareth L."/>
            <person name="Reid J."/>
            <person name="Worley K."/>
            <person name="Petrosino J."/>
            <person name="Highlander S."/>
            <person name="Gibbs R."/>
        </authorList>
    </citation>
    <scope>NUCLEOTIDE SEQUENCE [LARGE SCALE GENOMIC DNA]</scope>
    <source>
        <strain evidence="3 4">ATCC 33035</strain>
    </source>
</reference>
<dbReference type="InterPro" id="IPR036188">
    <property type="entry name" value="FAD/NAD-bd_sf"/>
</dbReference>
<comment type="caution">
    <text evidence="3">The sequence shown here is derived from an EMBL/GenBank/DDBJ whole genome shotgun (WGS) entry which is preliminary data.</text>
</comment>
<dbReference type="EMBL" id="ABYQ02000014">
    <property type="protein sequence ID" value="EFQ79498.1"/>
    <property type="molecule type" value="Genomic_DNA"/>
</dbReference>
<feature type="region of interest" description="Disordered" evidence="1">
    <location>
        <begin position="558"/>
        <end position="582"/>
    </location>
</feature>
<proteinExistence type="predicted"/>
<dbReference type="Pfam" id="PF13454">
    <property type="entry name" value="NAD_binding_9"/>
    <property type="match status" value="1"/>
</dbReference>
<dbReference type="InterPro" id="IPR038732">
    <property type="entry name" value="HpyO/CreE_NAD-binding"/>
</dbReference>
<sequence>MILKGPECGTIGGMSTPAIAIVGMGPRGISILERLSARMDDSSDPITVHLIDDAQHGAGRIWETDQTKTLCMNTRAGAVTLFTEPGSTVDAPVLEGPIQYEWIQLLRGDGENISAAKRELFEQHPPATHIAQDYREELAATRPESNPSRALYGEYLRWVYDVVIARLPKSISTVNHFSRLETINEDGHQDVLHLADGSEVRADATVLAYGWMIPEYNEQEKQLAASGLNWIAPNNPVEQDYAAIPGGEDVLVRGLGMGFYDIMALTTIERGGTFVEDPSARSGLRYEPCGQEPNFIISSGRGYPYHPKSEYGELPPTMPRRRLQEVIAELSGTQDIDFDAQVWPAIARDSYEAYITTLERVRPDSLLRPRAEILEVIDATAPDELGAAIAPMVTEPWDMNDLMYQIAGFTGDIAELTEHIAQSMEGDIREAAAGHDSPIKAALWSLSQSRKPASILGAEGRYTRESRIGRYGQVMSFGQMIGSGPPLFRVRQLLALVDAGLAHFLGDHPTVSIEADHFTLTSGPRSASAPTLVDAFMHRPDIRTAGDAMTRCLVDSARVRPFPDHSQPTGSPETDGATRRTVHPDGELDARLHIVGIPTYSQWPDTTISPMPGTDPLMLQETDKAAGSLLAVVRS</sequence>
<feature type="domain" description="FAD-dependent urate hydroxylase HpyO/Asp monooxygenase CreE-like FAD/NAD(P)-binding" evidence="2">
    <location>
        <begin position="20"/>
        <end position="210"/>
    </location>
</feature>
<name>E2S656_9CORY</name>
<protein>
    <recommendedName>
        <fullName evidence="2">FAD-dependent urate hydroxylase HpyO/Asp monooxygenase CreE-like FAD/NAD(P)-binding domain-containing protein</fullName>
    </recommendedName>
</protein>
<gene>
    <name evidence="3" type="ORF">HMPREF0305_12008</name>
</gene>
<evidence type="ECO:0000259" key="2">
    <source>
        <dbReference type="Pfam" id="PF13454"/>
    </source>
</evidence>
<accession>E2S656</accession>
<dbReference type="InterPro" id="IPR052189">
    <property type="entry name" value="L-asp_N-monooxygenase_NS-form"/>
</dbReference>